<evidence type="ECO:0000256" key="2">
    <source>
        <dbReference type="SAM" id="Phobius"/>
    </source>
</evidence>
<dbReference type="OrthoDB" id="498660at2759"/>
<protein>
    <submittedName>
        <fullName evidence="3">Uncharacterized protein</fullName>
    </submittedName>
</protein>
<keyword evidence="4" id="KW-1185">Reference proteome</keyword>
<dbReference type="Gramene" id="ABO96775">
    <property type="protein sequence ID" value="ABO96775"/>
    <property type="gene ID" value="OSTLU_32199"/>
</dbReference>
<dbReference type="AlphaFoldDB" id="A4RYZ7"/>
<proteinExistence type="predicted"/>
<gene>
    <name evidence="3" type="ORF">OSTLU_32199</name>
</gene>
<keyword evidence="2" id="KW-0472">Membrane</keyword>
<evidence type="ECO:0000256" key="1">
    <source>
        <dbReference type="SAM" id="MobiDB-lite"/>
    </source>
</evidence>
<accession>A4RYZ7</accession>
<name>A4RYZ7_OSTLU</name>
<keyword evidence="2" id="KW-0812">Transmembrane</keyword>
<keyword evidence="2" id="KW-1133">Transmembrane helix</keyword>
<feature type="transmembrane region" description="Helical" evidence="2">
    <location>
        <begin position="114"/>
        <end position="135"/>
    </location>
</feature>
<evidence type="ECO:0000313" key="4">
    <source>
        <dbReference type="Proteomes" id="UP000001568"/>
    </source>
</evidence>
<feature type="region of interest" description="Disordered" evidence="1">
    <location>
        <begin position="1"/>
        <end position="27"/>
    </location>
</feature>
<dbReference type="GeneID" id="5002538"/>
<dbReference type="KEGG" id="olu:OSTLU_32199"/>
<reference evidence="3 4" key="1">
    <citation type="journal article" date="2007" name="Proc. Natl. Acad. Sci. U.S.A.">
        <title>The tiny eukaryote Ostreococcus provides genomic insights into the paradox of plankton speciation.</title>
        <authorList>
            <person name="Palenik B."/>
            <person name="Grimwood J."/>
            <person name="Aerts A."/>
            <person name="Rouze P."/>
            <person name="Salamov A."/>
            <person name="Putnam N."/>
            <person name="Dupont C."/>
            <person name="Jorgensen R."/>
            <person name="Derelle E."/>
            <person name="Rombauts S."/>
            <person name="Zhou K."/>
            <person name="Otillar R."/>
            <person name="Merchant S.S."/>
            <person name="Podell S."/>
            <person name="Gaasterland T."/>
            <person name="Napoli C."/>
            <person name="Gendler K."/>
            <person name="Manuell A."/>
            <person name="Tai V."/>
            <person name="Vallon O."/>
            <person name="Piganeau G."/>
            <person name="Jancek S."/>
            <person name="Heijde M."/>
            <person name="Jabbari K."/>
            <person name="Bowler C."/>
            <person name="Lohr M."/>
            <person name="Robbens S."/>
            <person name="Werner G."/>
            <person name="Dubchak I."/>
            <person name="Pazour G.J."/>
            <person name="Ren Q."/>
            <person name="Paulsen I."/>
            <person name="Delwiche C."/>
            <person name="Schmutz J."/>
            <person name="Rokhsar D."/>
            <person name="Van de Peer Y."/>
            <person name="Moreau H."/>
            <person name="Grigoriev I.V."/>
        </authorList>
    </citation>
    <scope>NUCLEOTIDE SEQUENCE [LARGE SCALE GENOMIC DNA]</scope>
    <source>
        <strain evidence="3 4">CCE9901</strain>
    </source>
</reference>
<feature type="compositionally biased region" description="Basic and acidic residues" evidence="1">
    <location>
        <begin position="9"/>
        <end position="25"/>
    </location>
</feature>
<organism evidence="3 4">
    <name type="scientific">Ostreococcus lucimarinus (strain CCE9901)</name>
    <dbReference type="NCBI Taxonomy" id="436017"/>
    <lineage>
        <taxon>Eukaryota</taxon>
        <taxon>Viridiplantae</taxon>
        <taxon>Chlorophyta</taxon>
        <taxon>Mamiellophyceae</taxon>
        <taxon>Mamiellales</taxon>
        <taxon>Bathycoccaceae</taxon>
        <taxon>Ostreococcus</taxon>
    </lineage>
</organism>
<evidence type="ECO:0000313" key="3">
    <source>
        <dbReference type="EMBL" id="ABO96775.1"/>
    </source>
</evidence>
<dbReference type="EMBL" id="CP000586">
    <property type="protein sequence ID" value="ABO96775.1"/>
    <property type="molecule type" value="Genomic_DNA"/>
</dbReference>
<dbReference type="Proteomes" id="UP000001568">
    <property type="component" value="Chromosome 6"/>
</dbReference>
<dbReference type="RefSeq" id="XP_001418482.1">
    <property type="nucleotide sequence ID" value="XM_001418445.1"/>
</dbReference>
<sequence length="181" mass="19049">MTSTASRGDALETRGWGRDDGETTSREATSALVANAVAVVVALTSAHGDAARAATTPGEVIGQVAGSLRAELVREERAVVDEVLKDEQIGLDVIRESKTAGEMLDLFVEKEPPLALFLVAMLLVNGSFGLVYTLFIRETSAGPGGEFGKGVVAVRQSIVKGIFAFFNSALGRYTTKDSQDA</sequence>
<dbReference type="HOGENOM" id="CLU_1491423_0_0_1"/>